<evidence type="ECO:0000256" key="1">
    <source>
        <dbReference type="SAM" id="MobiDB-lite"/>
    </source>
</evidence>
<feature type="compositionally biased region" description="Acidic residues" evidence="1">
    <location>
        <begin position="168"/>
        <end position="180"/>
    </location>
</feature>
<evidence type="ECO:0000313" key="3">
    <source>
        <dbReference type="EMBL" id="KAJ0199319.1"/>
    </source>
</evidence>
<dbReference type="Proteomes" id="UP000235145">
    <property type="component" value="Unassembled WGS sequence"/>
</dbReference>
<dbReference type="InterPro" id="IPR053063">
    <property type="entry name" value="PWWP_domain_containing_PDP"/>
</dbReference>
<dbReference type="SUPFAM" id="SSF63748">
    <property type="entry name" value="Tudor/PWWP/MBT"/>
    <property type="match status" value="1"/>
</dbReference>
<dbReference type="PANTHER" id="PTHR42851:SF19">
    <property type="entry name" value="PWWP DOMAIN-CONTAINING PROTEIN 2-RELATED"/>
    <property type="match status" value="1"/>
</dbReference>
<feature type="region of interest" description="Disordered" evidence="1">
    <location>
        <begin position="515"/>
        <end position="569"/>
    </location>
</feature>
<evidence type="ECO:0000259" key="2">
    <source>
        <dbReference type="PROSITE" id="PS50812"/>
    </source>
</evidence>
<dbReference type="InterPro" id="IPR000313">
    <property type="entry name" value="PWWP_dom"/>
</dbReference>
<feature type="compositionally biased region" description="Basic and acidic residues" evidence="1">
    <location>
        <begin position="407"/>
        <end position="426"/>
    </location>
</feature>
<accession>A0A9R1V5M2</accession>
<feature type="region of interest" description="Disordered" evidence="1">
    <location>
        <begin position="85"/>
        <end position="181"/>
    </location>
</feature>
<dbReference type="PANTHER" id="PTHR42851">
    <property type="entry name" value="ALDOLASE-RELATED"/>
    <property type="match status" value="1"/>
</dbReference>
<organism evidence="3 4">
    <name type="scientific">Lactuca sativa</name>
    <name type="common">Garden lettuce</name>
    <dbReference type="NCBI Taxonomy" id="4236"/>
    <lineage>
        <taxon>Eukaryota</taxon>
        <taxon>Viridiplantae</taxon>
        <taxon>Streptophyta</taxon>
        <taxon>Embryophyta</taxon>
        <taxon>Tracheophyta</taxon>
        <taxon>Spermatophyta</taxon>
        <taxon>Magnoliopsida</taxon>
        <taxon>eudicotyledons</taxon>
        <taxon>Gunneridae</taxon>
        <taxon>Pentapetalae</taxon>
        <taxon>asterids</taxon>
        <taxon>campanulids</taxon>
        <taxon>Asterales</taxon>
        <taxon>Asteraceae</taxon>
        <taxon>Cichorioideae</taxon>
        <taxon>Cichorieae</taxon>
        <taxon>Lactucinae</taxon>
        <taxon>Lactuca</taxon>
    </lineage>
</organism>
<dbReference type="Gramene" id="rna-gnl|WGS:NBSK|LSAT_6X29660_mrna">
    <property type="protein sequence ID" value="cds-PLY65352.1"/>
    <property type="gene ID" value="gene-LSAT_6X29660"/>
</dbReference>
<feature type="region of interest" description="Disordered" evidence="1">
    <location>
        <begin position="390"/>
        <end position="492"/>
    </location>
</feature>
<feature type="compositionally biased region" description="Basic and acidic residues" evidence="1">
    <location>
        <begin position="107"/>
        <end position="147"/>
    </location>
</feature>
<protein>
    <recommendedName>
        <fullName evidence="2">PWWP domain-containing protein</fullName>
    </recommendedName>
</protein>
<dbReference type="OrthoDB" id="62853at2759"/>
<name>A0A9R1V5M2_LACSA</name>
<proteinExistence type="predicted"/>
<dbReference type="CDD" id="cd05162">
    <property type="entry name" value="PWWP"/>
    <property type="match status" value="1"/>
</dbReference>
<reference evidence="3 4" key="1">
    <citation type="journal article" date="2017" name="Nat. Commun.">
        <title>Genome assembly with in vitro proximity ligation data and whole-genome triplication in lettuce.</title>
        <authorList>
            <person name="Reyes-Chin-Wo S."/>
            <person name="Wang Z."/>
            <person name="Yang X."/>
            <person name="Kozik A."/>
            <person name="Arikit S."/>
            <person name="Song C."/>
            <person name="Xia L."/>
            <person name="Froenicke L."/>
            <person name="Lavelle D.O."/>
            <person name="Truco M.J."/>
            <person name="Xia R."/>
            <person name="Zhu S."/>
            <person name="Xu C."/>
            <person name="Xu H."/>
            <person name="Xu X."/>
            <person name="Cox K."/>
            <person name="Korf I."/>
            <person name="Meyers B.C."/>
            <person name="Michelmore R.W."/>
        </authorList>
    </citation>
    <scope>NUCLEOTIDE SEQUENCE [LARGE SCALE GENOMIC DNA]</scope>
    <source>
        <strain evidence="4">cv. Salinas</strain>
        <tissue evidence="3">Seedlings</tissue>
    </source>
</reference>
<feature type="compositionally biased region" description="Basic and acidic residues" evidence="1">
    <location>
        <begin position="464"/>
        <end position="480"/>
    </location>
</feature>
<dbReference type="Pfam" id="PF00855">
    <property type="entry name" value="PWWP"/>
    <property type="match status" value="1"/>
</dbReference>
<comment type="caution">
    <text evidence="3">The sequence shown here is derived from an EMBL/GenBank/DDBJ whole genome shotgun (WGS) entry which is preliminary data.</text>
</comment>
<dbReference type="AlphaFoldDB" id="A0A9R1V5M2"/>
<dbReference type="Gene3D" id="2.30.30.140">
    <property type="match status" value="1"/>
</dbReference>
<dbReference type="PROSITE" id="PS50812">
    <property type="entry name" value="PWWP"/>
    <property type="match status" value="1"/>
</dbReference>
<sequence length="679" mass="76127">MPCPNVSTVDVDAALPLCYSLDLSTKIFARRFTPGYCQLMSTNLDTIESSSDAVVSAELPTNSHVALTNEVNVAVAVGDELLESNTGTLTTKPSSDHDGGGTVAHDSVNDSRVSRDERENVEKVLDEKAEEEVNHEEKEEEQVNHEEKEEEEVNHEEKEEEQVNHEEKEEEEEVNDEEKEGEYKVSDLVWAKVRNYPWWPGQIFDPSSSTDVARKYSKKKGFLIAYFGDQSFAWNEKSKIKPFRKNFSKMVNQSNSTKFLHAVDCALDEALRRIEFGLSCSCLSKEVYEKIKSQTFVNAGIKKEDSRINGGDRFSTVATFKPANVVQSVQDLAREQFDGFNKLQVLSLNTQLFSYYRWKGYHQFSTRYFLDGLDEKVEENCSEIPLIAKPSSSDEKVSSKKRKLKDKKIVKDEKQKPASVSEEEKVSKKRKLNGSDSVNSQKHKHKRMRNGNGDTDTIPKKKLTKDGGKKSRNGIADRKPSAPIPIPTPKRLFGVGDSICRIAKKLSLSPLIPIPKKESESESQFQSQVSKDSDSASNSNSNSVDEKRVDQTQESTKSDDVSTKSEISDSSLKTTSKEKFAALILKFTNLDSIPSVTNLNEIFRVYGSLMESETEVLKKSSCAKVVFEEKTNAEAAFSSAGKFGIFGPSLISYRLDYSPTPRKIYTRKGKKKNGKGDSV</sequence>
<keyword evidence="4" id="KW-1185">Reference proteome</keyword>
<feature type="compositionally biased region" description="Basic and acidic residues" evidence="1">
    <location>
        <begin position="544"/>
        <end position="567"/>
    </location>
</feature>
<dbReference type="EMBL" id="NBSK02000006">
    <property type="protein sequence ID" value="KAJ0199319.1"/>
    <property type="molecule type" value="Genomic_DNA"/>
</dbReference>
<feature type="domain" description="PWWP" evidence="2">
    <location>
        <begin position="185"/>
        <end position="246"/>
    </location>
</feature>
<dbReference type="SMART" id="SM00293">
    <property type="entry name" value="PWWP"/>
    <property type="match status" value="1"/>
</dbReference>
<gene>
    <name evidence="3" type="ORF">LSAT_V11C600310660</name>
</gene>
<evidence type="ECO:0000313" key="4">
    <source>
        <dbReference type="Proteomes" id="UP000235145"/>
    </source>
</evidence>
<feature type="compositionally biased region" description="Low complexity" evidence="1">
    <location>
        <begin position="522"/>
        <end position="543"/>
    </location>
</feature>
<feature type="compositionally biased region" description="Basic and acidic residues" evidence="1">
    <location>
        <begin position="155"/>
        <end position="167"/>
    </location>
</feature>